<accession>A0A7D5VCF4</accession>
<dbReference type="Gene3D" id="3.40.190.10">
    <property type="entry name" value="Periplasmic binding protein-like II"/>
    <property type="match status" value="2"/>
</dbReference>
<proteinExistence type="predicted"/>
<dbReference type="AlphaFoldDB" id="A0A7D5VCF4"/>
<organism evidence="1 2">
    <name type="scientific">Chitinibacter fontanus</name>
    <dbReference type="NCBI Taxonomy" id="1737446"/>
    <lineage>
        <taxon>Bacteria</taxon>
        <taxon>Pseudomonadati</taxon>
        <taxon>Pseudomonadota</taxon>
        <taxon>Betaproteobacteria</taxon>
        <taxon>Neisseriales</taxon>
        <taxon>Chitinibacteraceae</taxon>
        <taxon>Chitinibacter</taxon>
    </lineage>
</organism>
<reference evidence="1 2" key="1">
    <citation type="journal article" date="2016" name="Int. J. Syst. Evol. Microbiol.">
        <title>Chitinibacter fontanus sp. nov., isolated from a spring.</title>
        <authorList>
            <person name="Sheu S.Y."/>
            <person name="Li Y.S."/>
            <person name="Young C.C."/>
            <person name="Chen W.M."/>
        </authorList>
    </citation>
    <scope>NUCLEOTIDE SEQUENCE [LARGE SCALE GENOMIC DNA]</scope>
    <source>
        <strain evidence="1 2">STM-7</strain>
    </source>
</reference>
<evidence type="ECO:0000313" key="1">
    <source>
        <dbReference type="EMBL" id="QLI82860.1"/>
    </source>
</evidence>
<sequence length="283" mass="31067">MKLINGLILAMMAPMTFATVLLAVPRDVILDYQKLLRNRDIMEIRDYTGLGARRDTVELIVFQQALLRGGLDEPVRLVPVDSYARILVEVEAGNVTASGTSVWASDAAQTKALLSAPLIRDGEYVAGFYAEESNSRVRSASLKELRAMTAVTNRAWKNDVATLESLGIAKLESAPTFGMIAKMLKGERGDFTLASFKSTPDMSFEVEGVRLVPIKGMKVAMPGSRHFLISPNSQGSQLLEALNKGLGRMRKDGTIRKAYIDAGFFNARVESWLVVNPSQIIDR</sequence>
<keyword evidence="2" id="KW-1185">Reference proteome</keyword>
<gene>
    <name evidence="1" type="ORF">HZU75_15780</name>
</gene>
<evidence type="ECO:0008006" key="3">
    <source>
        <dbReference type="Google" id="ProtNLM"/>
    </source>
</evidence>
<dbReference type="SUPFAM" id="SSF53850">
    <property type="entry name" value="Periplasmic binding protein-like II"/>
    <property type="match status" value="1"/>
</dbReference>
<dbReference type="RefSeq" id="WP_180306934.1">
    <property type="nucleotide sequence ID" value="NZ_CP058952.1"/>
</dbReference>
<dbReference type="EMBL" id="CP058952">
    <property type="protein sequence ID" value="QLI82860.1"/>
    <property type="molecule type" value="Genomic_DNA"/>
</dbReference>
<dbReference type="KEGG" id="cfon:HZU75_15780"/>
<dbReference type="Proteomes" id="UP000510822">
    <property type="component" value="Chromosome"/>
</dbReference>
<protein>
    <recommendedName>
        <fullName evidence="3">Transporter substrate-binding domain-containing protein</fullName>
    </recommendedName>
</protein>
<name>A0A7D5VCF4_9NEIS</name>
<evidence type="ECO:0000313" key="2">
    <source>
        <dbReference type="Proteomes" id="UP000510822"/>
    </source>
</evidence>